<proteinExistence type="predicted"/>
<accession>A0ACC0YJ56</accession>
<dbReference type="Proteomes" id="UP001163603">
    <property type="component" value="Chromosome 6"/>
</dbReference>
<reference evidence="2" key="1">
    <citation type="journal article" date="2023" name="G3 (Bethesda)">
        <title>Genome assembly and association tests identify interacting loci associated with vigor, precocity, and sex in interspecific pistachio rootstocks.</title>
        <authorList>
            <person name="Palmer W."/>
            <person name="Jacygrad E."/>
            <person name="Sagayaradj S."/>
            <person name="Cavanaugh K."/>
            <person name="Han R."/>
            <person name="Bertier L."/>
            <person name="Beede B."/>
            <person name="Kafkas S."/>
            <person name="Golino D."/>
            <person name="Preece J."/>
            <person name="Michelmore R."/>
        </authorList>
    </citation>
    <scope>NUCLEOTIDE SEQUENCE [LARGE SCALE GENOMIC DNA]</scope>
</reference>
<sequence length="400" mass="43582">MKPFISLLLAFILLFTAPAFAAKYFEGKSVLLVLLLHGTWKMETLRSLPKKTDLDKTVLKGKYALPKWEISGFVEYISGGPQPGGMYFPVAHGVHAVRLGNEAAISQTIPVKKGSLYALTFGASRTCAQDEVLRVSVPPQSGDLPLQTLYDSNGGDVYAWGFIANSTSVKVIFHNPGVQEDPACGPLIDAVAIKELYHPRPTRGNFATFFVIFAIHSVHLSDLCKSGFNLVKNPGFEEGPHRLMNSTNGVLLPPRQEDLTSPLPGWIIESLKAVKFIDSKHFNVPAGLAAVELVAGRESAIAQILRTVPNKVYNLTFTIGDAKNGCHGSMMVEAFAAKDTLKAPFQSQGKGLFKTVGFKFKALAARTRITFYSSYYHTKIDGFGSLCGPVIDQVRVYPIS</sequence>
<gene>
    <name evidence="1" type="ORF">Pint_23971</name>
</gene>
<evidence type="ECO:0000313" key="2">
    <source>
        <dbReference type="Proteomes" id="UP001163603"/>
    </source>
</evidence>
<organism evidence="1 2">
    <name type="scientific">Pistacia integerrima</name>
    <dbReference type="NCBI Taxonomy" id="434235"/>
    <lineage>
        <taxon>Eukaryota</taxon>
        <taxon>Viridiplantae</taxon>
        <taxon>Streptophyta</taxon>
        <taxon>Embryophyta</taxon>
        <taxon>Tracheophyta</taxon>
        <taxon>Spermatophyta</taxon>
        <taxon>Magnoliopsida</taxon>
        <taxon>eudicotyledons</taxon>
        <taxon>Gunneridae</taxon>
        <taxon>Pentapetalae</taxon>
        <taxon>rosids</taxon>
        <taxon>malvids</taxon>
        <taxon>Sapindales</taxon>
        <taxon>Anacardiaceae</taxon>
        <taxon>Pistacia</taxon>
    </lineage>
</organism>
<keyword evidence="2" id="KW-1185">Reference proteome</keyword>
<name>A0ACC0YJ56_9ROSI</name>
<comment type="caution">
    <text evidence="1">The sequence shown here is derived from an EMBL/GenBank/DDBJ whole genome shotgun (WGS) entry which is preliminary data.</text>
</comment>
<protein>
    <submittedName>
        <fullName evidence="1">Uncharacterized protein</fullName>
    </submittedName>
</protein>
<dbReference type="EMBL" id="CM047741">
    <property type="protein sequence ID" value="KAJ0037488.1"/>
    <property type="molecule type" value="Genomic_DNA"/>
</dbReference>
<evidence type="ECO:0000313" key="1">
    <source>
        <dbReference type="EMBL" id="KAJ0037488.1"/>
    </source>
</evidence>